<dbReference type="PANTHER" id="PTHR11122:SF13">
    <property type="entry name" value="GLUCOSE-6-PHOSPHATE 1-EPIMERASE"/>
    <property type="match status" value="1"/>
</dbReference>
<comment type="catalytic activity">
    <reaction evidence="1">
        <text>alpha-D-glucose 6-phosphate = beta-D-glucose 6-phosphate</text>
        <dbReference type="Rhea" id="RHEA:16249"/>
        <dbReference type="ChEBI" id="CHEBI:58225"/>
        <dbReference type="ChEBI" id="CHEBI:58247"/>
        <dbReference type="EC" id="5.1.3.15"/>
    </reaction>
</comment>
<dbReference type="AlphaFoldDB" id="W9V2B2"/>
<dbReference type="InterPro" id="IPR014718">
    <property type="entry name" value="GH-type_carb-bd"/>
</dbReference>
<organism evidence="6 7">
    <name type="scientific">Imhoffiella purpurea</name>
    <dbReference type="NCBI Taxonomy" id="1249627"/>
    <lineage>
        <taxon>Bacteria</taxon>
        <taxon>Pseudomonadati</taxon>
        <taxon>Pseudomonadota</taxon>
        <taxon>Gammaproteobacteria</taxon>
        <taxon>Chromatiales</taxon>
        <taxon>Chromatiaceae</taxon>
        <taxon>Imhoffiella</taxon>
    </lineage>
</organism>
<comment type="similarity">
    <text evidence="2 4">Belongs to the glucose-6-phosphate 1-epimerase family.</text>
</comment>
<keyword evidence="3 4" id="KW-0413">Isomerase</keyword>
<evidence type="ECO:0000256" key="2">
    <source>
        <dbReference type="ARBA" id="ARBA00005866"/>
    </source>
</evidence>
<dbReference type="InterPro" id="IPR008183">
    <property type="entry name" value="Aldose_1/G6P_1-epimerase"/>
</dbReference>
<dbReference type="PANTHER" id="PTHR11122">
    <property type="entry name" value="APOSPORY-ASSOCIATED PROTEIN C-RELATED"/>
    <property type="match status" value="1"/>
</dbReference>
<dbReference type="GO" id="GO:0047938">
    <property type="term" value="F:glucose-6-phosphate 1-epimerase activity"/>
    <property type="evidence" value="ECO:0007669"/>
    <property type="project" value="UniProtKB-UniRule"/>
</dbReference>
<dbReference type="GO" id="GO:0005975">
    <property type="term" value="P:carbohydrate metabolic process"/>
    <property type="evidence" value="ECO:0007669"/>
    <property type="project" value="InterPro"/>
</dbReference>
<name>W9V2B2_9GAMM</name>
<evidence type="ECO:0000256" key="3">
    <source>
        <dbReference type="ARBA" id="ARBA00023235"/>
    </source>
</evidence>
<dbReference type="EMBL" id="AONC01000069">
    <property type="protein sequence ID" value="EXJ13454.1"/>
    <property type="molecule type" value="Genomic_DNA"/>
</dbReference>
<dbReference type="eggNOG" id="COG0676">
    <property type="taxonomic scope" value="Bacteria"/>
</dbReference>
<reference evidence="6 7" key="1">
    <citation type="submission" date="2012-11" db="EMBL/GenBank/DDBJ databases">
        <title>Genome assembly of Thiorhodococcus sp. AK35.</title>
        <authorList>
            <person name="Nupur N."/>
            <person name="Khatri I."/>
            <person name="Subramanian S."/>
            <person name="Pinnaka A."/>
        </authorList>
    </citation>
    <scope>NUCLEOTIDE SEQUENCE [LARGE SCALE GENOMIC DNA]</scope>
    <source>
        <strain evidence="6 7">AK35</strain>
    </source>
</reference>
<evidence type="ECO:0000313" key="7">
    <source>
        <dbReference type="Proteomes" id="UP000019460"/>
    </source>
</evidence>
<dbReference type="EC" id="5.1.3.15" evidence="4"/>
<feature type="active site" evidence="5">
    <location>
        <position position="170"/>
    </location>
</feature>
<dbReference type="InterPro" id="IPR025532">
    <property type="entry name" value="G6P_1-epimerase"/>
</dbReference>
<feature type="active site" evidence="5">
    <location>
        <position position="275"/>
    </location>
</feature>
<gene>
    <name evidence="6" type="ORF">D779_3716</name>
</gene>
<evidence type="ECO:0000313" key="6">
    <source>
        <dbReference type="EMBL" id="EXJ13454.1"/>
    </source>
</evidence>
<dbReference type="InterPro" id="IPR011013">
    <property type="entry name" value="Gal_mutarotase_sf_dom"/>
</dbReference>
<dbReference type="Pfam" id="PF01263">
    <property type="entry name" value="Aldose_epim"/>
    <property type="match status" value="1"/>
</dbReference>
<evidence type="ECO:0000256" key="4">
    <source>
        <dbReference type="PIRNR" id="PIRNR016020"/>
    </source>
</evidence>
<dbReference type="PATRIC" id="fig|1249627.3.peg.3794"/>
<evidence type="ECO:0000256" key="5">
    <source>
        <dbReference type="PIRSR" id="PIRSR016020-1"/>
    </source>
</evidence>
<accession>W9V2B2</accession>
<dbReference type="GO" id="GO:0030246">
    <property type="term" value="F:carbohydrate binding"/>
    <property type="evidence" value="ECO:0007669"/>
    <property type="project" value="UniProtKB-UniRule"/>
</dbReference>
<dbReference type="Proteomes" id="UP000019460">
    <property type="component" value="Unassembled WGS sequence"/>
</dbReference>
<sequence>MDLHALNAEFGIPGTLSLVEGPGGLTLIEIANPLATARLATHGGQVLAYRPRSAREDLLFVGERAHFAPDREIKGGVPLCWPWFGRDPAEPERVIHGFARVLEWTPVQCEACADGSTRVRMRVTDDARTRAIWPHAFVLEVEIRIGATLSVALTTRNPGDSALRITQGLHAYFRIGGLARLTVEGLDGCRYLDYAAGAPEPEAVQEGDLIFRGEVNRIYERVPSSLSIQDPGLGRRIRIDGRNSGTCVVWNPWIASARAMEDLDDGDYLRFICVETVNAASEVIEIPPGDAFTLAADYRIQEF</sequence>
<protein>
    <recommendedName>
        <fullName evidence="4">Putative glucose-6-phosphate 1-epimerase</fullName>
        <ecNumber evidence="4">5.1.3.15</ecNumber>
    </recommendedName>
</protein>
<dbReference type="OrthoDB" id="9790727at2"/>
<dbReference type="RefSeq" id="WP_043757077.1">
    <property type="nucleotide sequence ID" value="NZ_AONC01000069.1"/>
</dbReference>
<comment type="caution">
    <text evidence="6">The sequence shown here is derived from an EMBL/GenBank/DDBJ whole genome shotgun (WGS) entry which is preliminary data.</text>
</comment>
<dbReference type="Gene3D" id="2.70.98.10">
    <property type="match status" value="1"/>
</dbReference>
<dbReference type="STRING" id="1249627.D779_3716"/>
<evidence type="ECO:0000256" key="1">
    <source>
        <dbReference type="ARBA" id="ARBA00001096"/>
    </source>
</evidence>
<keyword evidence="7" id="KW-1185">Reference proteome</keyword>
<dbReference type="SUPFAM" id="SSF74650">
    <property type="entry name" value="Galactose mutarotase-like"/>
    <property type="match status" value="1"/>
</dbReference>
<proteinExistence type="inferred from homology"/>
<dbReference type="CDD" id="cd09020">
    <property type="entry name" value="D-hex-6-P-epi_like"/>
    <property type="match status" value="1"/>
</dbReference>
<dbReference type="PIRSF" id="PIRSF016020">
    <property type="entry name" value="PHexose_mutarotase"/>
    <property type="match status" value="1"/>
</dbReference>